<dbReference type="InParanoid" id="E3IXW1"/>
<dbReference type="InterPro" id="IPR036457">
    <property type="entry name" value="PPM-type-like_dom_sf"/>
</dbReference>
<dbReference type="AlphaFoldDB" id="E3IXW1"/>
<dbReference type="SMART" id="SM00331">
    <property type="entry name" value="PP2C_SIG"/>
    <property type="match status" value="1"/>
</dbReference>
<dbReference type="RefSeq" id="WP_013424534.1">
    <property type="nucleotide sequence ID" value="NC_014666.1"/>
</dbReference>
<dbReference type="SUPFAM" id="SSF81606">
    <property type="entry name" value="PP2C-like"/>
    <property type="match status" value="1"/>
</dbReference>
<gene>
    <name evidence="4" type="ordered locus">FraEuI1c_3407</name>
</gene>
<organism evidence="4 5">
    <name type="scientific">Pseudofrankia inefficax (strain DSM 45817 / CECT 9037 / DDB 130130 / EuI1c)</name>
    <name type="common">Frankia inefficax</name>
    <dbReference type="NCBI Taxonomy" id="298654"/>
    <lineage>
        <taxon>Bacteria</taxon>
        <taxon>Bacillati</taxon>
        <taxon>Actinomycetota</taxon>
        <taxon>Actinomycetes</taxon>
        <taxon>Frankiales</taxon>
        <taxon>Frankiaceae</taxon>
        <taxon>Pseudofrankia</taxon>
    </lineage>
</organism>
<feature type="transmembrane region" description="Helical" evidence="2">
    <location>
        <begin position="25"/>
        <end position="45"/>
    </location>
</feature>
<dbReference type="InterPro" id="IPR001932">
    <property type="entry name" value="PPM-type_phosphatase-like_dom"/>
</dbReference>
<keyword evidence="2" id="KW-0472">Membrane</keyword>
<keyword evidence="2" id="KW-1133">Transmembrane helix</keyword>
<sequence>MSSQSTGSAPPRDPAAGRWPGVRRWAARLTPLAVLAVVIAVDLTARRNWTLLELLVLCPLVAATLVRPWLTAVYAALAVISAVLLGLDEDLYSPENRGLLAQFLRVGGVALGGVIAVLVSGYHARRERKLRTVTHVAQVAQRAILAPLAPVIDGVRLAGHYESAAREATVGGDLYEATESPWGLRLIIGDVRGKGLDAVHLASRVLGGFRMAAARAEHLSDVVADLDTEVAKASGLDDFVTAAVLQIKGRRLTLANAGHPDPILLEDDAARPLAPAGRQPPLGLGADGTNTIAVSARPGSRLLLYTDGLAEARQPGTGEFIPLLSCVRGAFTHRTLDAGLDELVRQLRDWTENTLSDDVALIAVEIPGPGPPADPPA</sequence>
<evidence type="ECO:0000259" key="3">
    <source>
        <dbReference type="SMART" id="SM00331"/>
    </source>
</evidence>
<proteinExistence type="predicted"/>
<protein>
    <submittedName>
        <fullName evidence="4">Protein serine/threonine phosphatase</fullName>
    </submittedName>
</protein>
<dbReference type="Pfam" id="PF07228">
    <property type="entry name" value="SpoIIE"/>
    <property type="match status" value="1"/>
</dbReference>
<dbReference type="Proteomes" id="UP000002484">
    <property type="component" value="Chromosome"/>
</dbReference>
<dbReference type="eggNOG" id="COG2208">
    <property type="taxonomic scope" value="Bacteria"/>
</dbReference>
<accession>E3IXW1</accession>
<name>E3IXW1_PSEI1</name>
<dbReference type="EMBL" id="CP002299">
    <property type="protein sequence ID" value="ADP81416.1"/>
    <property type="molecule type" value="Genomic_DNA"/>
</dbReference>
<evidence type="ECO:0000313" key="5">
    <source>
        <dbReference type="Proteomes" id="UP000002484"/>
    </source>
</evidence>
<dbReference type="OrthoDB" id="311904at2"/>
<keyword evidence="1" id="KW-0378">Hydrolase</keyword>
<feature type="transmembrane region" description="Helical" evidence="2">
    <location>
        <begin position="54"/>
        <end position="87"/>
    </location>
</feature>
<feature type="transmembrane region" description="Helical" evidence="2">
    <location>
        <begin position="99"/>
        <end position="122"/>
    </location>
</feature>
<feature type="domain" description="PPM-type phosphatase" evidence="3">
    <location>
        <begin position="152"/>
        <end position="366"/>
    </location>
</feature>
<evidence type="ECO:0000313" key="4">
    <source>
        <dbReference type="EMBL" id="ADP81416.1"/>
    </source>
</evidence>
<dbReference type="HOGENOM" id="CLU_045535_1_1_11"/>
<keyword evidence="5" id="KW-1185">Reference proteome</keyword>
<keyword evidence="2" id="KW-0812">Transmembrane</keyword>
<dbReference type="PANTHER" id="PTHR43156">
    <property type="entry name" value="STAGE II SPORULATION PROTEIN E-RELATED"/>
    <property type="match status" value="1"/>
</dbReference>
<evidence type="ECO:0000256" key="2">
    <source>
        <dbReference type="SAM" id="Phobius"/>
    </source>
</evidence>
<dbReference type="STRING" id="298654.FraEuI1c_3407"/>
<reference evidence="4 5" key="1">
    <citation type="submission" date="2010-10" db="EMBL/GenBank/DDBJ databases">
        <title>Complete sequence of Frankia sp. EuI1c.</title>
        <authorList>
            <consortium name="US DOE Joint Genome Institute"/>
            <person name="Lucas S."/>
            <person name="Copeland A."/>
            <person name="Lapidus A."/>
            <person name="Cheng J.-F."/>
            <person name="Bruce D."/>
            <person name="Goodwin L."/>
            <person name="Pitluck S."/>
            <person name="Chertkov O."/>
            <person name="Detter J.C."/>
            <person name="Han C."/>
            <person name="Tapia R."/>
            <person name="Land M."/>
            <person name="Hauser L."/>
            <person name="Jeffries C."/>
            <person name="Kyrpides N."/>
            <person name="Ivanova N."/>
            <person name="Mikhailova N."/>
            <person name="Beauchemin N."/>
            <person name="Sen A."/>
            <person name="Sur S.A."/>
            <person name="Gtari M."/>
            <person name="Wall L."/>
            <person name="Tisa L."/>
            <person name="Woyke T."/>
        </authorList>
    </citation>
    <scope>NUCLEOTIDE SEQUENCE [LARGE SCALE GENOMIC DNA]</scope>
    <source>
        <strain evidence="5">DSM 45817 / CECT 9037 / EuI1c</strain>
    </source>
</reference>
<dbReference type="Gene3D" id="3.60.40.10">
    <property type="entry name" value="PPM-type phosphatase domain"/>
    <property type="match status" value="1"/>
</dbReference>
<dbReference type="PANTHER" id="PTHR43156:SF2">
    <property type="entry name" value="STAGE II SPORULATION PROTEIN E"/>
    <property type="match status" value="1"/>
</dbReference>
<dbReference type="GO" id="GO:0016791">
    <property type="term" value="F:phosphatase activity"/>
    <property type="evidence" value="ECO:0007669"/>
    <property type="project" value="TreeGrafter"/>
</dbReference>
<dbReference type="KEGG" id="fri:FraEuI1c_3407"/>
<dbReference type="InterPro" id="IPR052016">
    <property type="entry name" value="Bact_Sigma-Reg"/>
</dbReference>
<evidence type="ECO:0000256" key="1">
    <source>
        <dbReference type="ARBA" id="ARBA00022801"/>
    </source>
</evidence>